<dbReference type="AlphaFoldDB" id="A0ABD2ISK8"/>
<evidence type="ECO:0000313" key="6">
    <source>
        <dbReference type="Proteomes" id="UP001620626"/>
    </source>
</evidence>
<dbReference type="Pfam" id="PF02615">
    <property type="entry name" value="Ldh_2"/>
    <property type="match status" value="1"/>
</dbReference>
<accession>A0ABD2ISK8</accession>
<dbReference type="GO" id="GO:0016491">
    <property type="term" value="F:oxidoreductase activity"/>
    <property type="evidence" value="ECO:0007669"/>
    <property type="project" value="UniProtKB-KW"/>
</dbReference>
<dbReference type="SUPFAM" id="SSF89733">
    <property type="entry name" value="L-sulfolactate dehydrogenase-like"/>
    <property type="match status" value="1"/>
</dbReference>
<dbReference type="Gene3D" id="3.30.1370.60">
    <property type="entry name" value="Hypothetical oxidoreductase yiak, domain 2"/>
    <property type="match status" value="1"/>
</dbReference>
<keyword evidence="2" id="KW-0560">Oxidoreductase</keyword>
<gene>
    <name evidence="5" type="ORF">niasHT_037560</name>
    <name evidence="4" type="ORF">niasHT_039691</name>
</gene>
<dbReference type="Proteomes" id="UP001620626">
    <property type="component" value="Unassembled WGS sequence"/>
</dbReference>
<evidence type="ECO:0000256" key="3">
    <source>
        <dbReference type="SAM" id="MobiDB-lite"/>
    </source>
</evidence>
<dbReference type="InterPro" id="IPR036111">
    <property type="entry name" value="Mal/L-sulfo/L-lacto_DH-like_sf"/>
</dbReference>
<dbReference type="InterPro" id="IPR043143">
    <property type="entry name" value="Mal/L-sulf/L-lact_DH-like_NADP"/>
</dbReference>
<feature type="region of interest" description="Disordered" evidence="3">
    <location>
        <begin position="50"/>
        <end position="69"/>
    </location>
</feature>
<sequence length="406" mass="43934">MGTHSSRHVKARPMRADAPLATYVTRIMAHTLPEPYGSVGVLGGVGVPPFAGRSPTRTRAPRPNPPHEQCQSANFSSSMFFKKFGAKFVDIVLEPTTLCSPSWADAQQHPIFWLFPKAPKTIGRLEEELAQRCLLREYVERIEHNRTFHEVTEVATEGLPFRIVSCTKCNTHLGTTLKSKCMQSVGTSAAHAAQLADLLLDADIVGHYRWHFPLKAIVLNLQKGATAWVDGCAVVGNFCTESATKLAKEHGIGWLVCKRSNHYGICQHYAKKIANAGFLGLSFTNISPIIFPTRSSQIGLGTNPISCCANSREKGTPKRPQKSSPTIAKFGRPFILLIGTNANLHRPIPVPLCEPSSSDTPPNGNSPPPSSTASGSVDGRPAESAPQADGMADLPFTFSISTCQKS</sequence>
<reference evidence="5 6" key="1">
    <citation type="submission" date="2024-10" db="EMBL/GenBank/DDBJ databases">
        <authorList>
            <person name="Kim D."/>
        </authorList>
    </citation>
    <scope>NUCLEOTIDE SEQUENCE [LARGE SCALE GENOMIC DNA]</scope>
    <source>
        <strain evidence="5">BH-2024</strain>
    </source>
</reference>
<dbReference type="EMBL" id="JBICBT010001143">
    <property type="protein sequence ID" value="KAL3081092.1"/>
    <property type="molecule type" value="Genomic_DNA"/>
</dbReference>
<feature type="region of interest" description="Disordered" evidence="3">
    <location>
        <begin position="349"/>
        <end position="406"/>
    </location>
</feature>
<evidence type="ECO:0000256" key="1">
    <source>
        <dbReference type="ARBA" id="ARBA00006056"/>
    </source>
</evidence>
<protein>
    <submittedName>
        <fullName evidence="5">Uncharacterized protein</fullName>
    </submittedName>
</protein>
<evidence type="ECO:0000256" key="2">
    <source>
        <dbReference type="ARBA" id="ARBA00023002"/>
    </source>
</evidence>
<evidence type="ECO:0000313" key="5">
    <source>
        <dbReference type="EMBL" id="KAL3081092.1"/>
    </source>
</evidence>
<organism evidence="5 6">
    <name type="scientific">Heterodera trifolii</name>
    <dbReference type="NCBI Taxonomy" id="157864"/>
    <lineage>
        <taxon>Eukaryota</taxon>
        <taxon>Metazoa</taxon>
        <taxon>Ecdysozoa</taxon>
        <taxon>Nematoda</taxon>
        <taxon>Chromadorea</taxon>
        <taxon>Rhabditida</taxon>
        <taxon>Tylenchina</taxon>
        <taxon>Tylenchomorpha</taxon>
        <taxon>Tylenchoidea</taxon>
        <taxon>Heteroderidae</taxon>
        <taxon>Heteroderinae</taxon>
        <taxon>Heterodera</taxon>
    </lineage>
</organism>
<comment type="caution">
    <text evidence="5">The sequence shown here is derived from an EMBL/GenBank/DDBJ whole genome shotgun (WGS) entry which is preliminary data.</text>
</comment>
<evidence type="ECO:0000313" key="4">
    <source>
        <dbReference type="EMBL" id="KAL3076911.1"/>
    </source>
</evidence>
<proteinExistence type="inferred from homology"/>
<dbReference type="PANTHER" id="PTHR11091:SF0">
    <property type="entry name" value="MALATE DEHYDROGENASE"/>
    <property type="match status" value="1"/>
</dbReference>
<dbReference type="PANTHER" id="PTHR11091">
    <property type="entry name" value="OXIDOREDUCTASE-RELATED"/>
    <property type="match status" value="1"/>
</dbReference>
<comment type="similarity">
    <text evidence="1">Belongs to the LDH2/MDH2 oxidoreductase family.</text>
</comment>
<dbReference type="EMBL" id="JBICBT010001240">
    <property type="protein sequence ID" value="KAL3076911.1"/>
    <property type="molecule type" value="Genomic_DNA"/>
</dbReference>
<keyword evidence="6" id="KW-1185">Reference proteome</keyword>
<dbReference type="InterPro" id="IPR003767">
    <property type="entry name" value="Malate/L-lactate_DH-like"/>
</dbReference>
<name>A0ABD2ISK8_9BILA</name>